<feature type="binding site" evidence="2">
    <location>
        <position position="26"/>
    </location>
    <ligand>
        <name>a divalent metal cation</name>
        <dbReference type="ChEBI" id="CHEBI:60240"/>
        <label>1</label>
    </ligand>
</feature>
<comment type="similarity">
    <text evidence="1">Belongs to the GTP cyclohydrolase I type 2/NIF3 family.</text>
</comment>
<keyword evidence="2" id="KW-0479">Metal-binding</keyword>
<feature type="binding site" evidence="2">
    <location>
        <position position="30"/>
    </location>
    <ligand>
        <name>a divalent metal cation</name>
        <dbReference type="ChEBI" id="CHEBI:60240"/>
        <label>1</label>
    </ligand>
</feature>
<sequence>MITSEVSEKIPAIVKENNITFISTGHHATERYGVQALCQHLSDKFGFKHQLIDINNQV</sequence>
<evidence type="ECO:0000313" key="4">
    <source>
        <dbReference type="Proteomes" id="UP000568751"/>
    </source>
</evidence>
<evidence type="ECO:0000256" key="1">
    <source>
        <dbReference type="ARBA" id="ARBA00006964"/>
    </source>
</evidence>
<dbReference type="GO" id="GO:0046872">
    <property type="term" value="F:metal ion binding"/>
    <property type="evidence" value="ECO:0007669"/>
    <property type="project" value="UniProtKB-KW"/>
</dbReference>
<dbReference type="Pfam" id="PF01784">
    <property type="entry name" value="DUF34_NIF3"/>
    <property type="match status" value="1"/>
</dbReference>
<gene>
    <name evidence="3" type="ORF">H0A76_12085</name>
</gene>
<dbReference type="EMBL" id="JACCHT010000002">
    <property type="protein sequence ID" value="NYT28523.1"/>
    <property type="molecule type" value="Genomic_DNA"/>
</dbReference>
<accession>A0A853F3D5</accession>
<proteinExistence type="inferred from homology"/>
<comment type="caution">
    <text evidence="3">The sequence shown here is derived from an EMBL/GenBank/DDBJ whole genome shotgun (WGS) entry which is preliminary data.</text>
</comment>
<dbReference type="AlphaFoldDB" id="A0A853F3D5"/>
<protein>
    <submittedName>
        <fullName evidence="3">Nif3-like dinuclear metal center hexameric protein</fullName>
    </submittedName>
</protein>
<dbReference type="InterPro" id="IPR002678">
    <property type="entry name" value="DUF34/NIF3"/>
</dbReference>
<dbReference type="InterPro" id="IPR036069">
    <property type="entry name" value="DUF34/NIF3_sf"/>
</dbReference>
<name>A0A853F3D5_9GAMM</name>
<evidence type="ECO:0000313" key="3">
    <source>
        <dbReference type="EMBL" id="NYT28523.1"/>
    </source>
</evidence>
<dbReference type="SUPFAM" id="SSF102705">
    <property type="entry name" value="NIF3 (NGG1p interacting factor 3)-like"/>
    <property type="match status" value="1"/>
</dbReference>
<evidence type="ECO:0000256" key="2">
    <source>
        <dbReference type="PIRSR" id="PIRSR602678-1"/>
    </source>
</evidence>
<reference evidence="3 4" key="1">
    <citation type="submission" date="2020-05" db="EMBL/GenBank/DDBJ databases">
        <title>Horizontal transmission and recombination maintain forever young bacterial symbiont genomes.</title>
        <authorList>
            <person name="Russell S.L."/>
            <person name="Pepper-Tunick E."/>
            <person name="Svedberg J."/>
            <person name="Byrne A."/>
            <person name="Ruelas Castillo J."/>
            <person name="Vollmers C."/>
            <person name="Beinart R.A."/>
            <person name="Corbett-Detig R."/>
        </authorList>
    </citation>
    <scope>NUCLEOTIDE SEQUENCE [LARGE SCALE GENOMIC DNA]</scope>
    <source>
        <strain evidence="3">455</strain>
    </source>
</reference>
<dbReference type="Proteomes" id="UP000568751">
    <property type="component" value="Unassembled WGS sequence"/>
</dbReference>
<organism evidence="3 4">
    <name type="scientific">Candidatus Thiodubiliella endoseptemdiera</name>
    <dbReference type="NCBI Taxonomy" id="2738886"/>
    <lineage>
        <taxon>Bacteria</taxon>
        <taxon>Pseudomonadati</taxon>
        <taxon>Pseudomonadota</taxon>
        <taxon>Gammaproteobacteria</taxon>
        <taxon>Candidatus Pseudothioglobaceae</taxon>
        <taxon>Candidatus Thiodubiliella</taxon>
    </lineage>
</organism>